<dbReference type="InterPro" id="IPR029044">
    <property type="entry name" value="Nucleotide-diphossugar_trans"/>
</dbReference>
<dbReference type="Pfam" id="PF00535">
    <property type="entry name" value="Glycos_transf_2"/>
    <property type="match status" value="1"/>
</dbReference>
<dbReference type="RefSeq" id="WP_134258923.1">
    <property type="nucleotide sequence ID" value="NZ_LDIM01000006.1"/>
</dbReference>
<proteinExistence type="predicted"/>
<organism evidence="2 3">
    <name type="scientific">Shouchella lehensis</name>
    <dbReference type="NCBI Taxonomy" id="300825"/>
    <lineage>
        <taxon>Bacteria</taxon>
        <taxon>Bacillati</taxon>
        <taxon>Bacillota</taxon>
        <taxon>Bacilli</taxon>
        <taxon>Bacillales</taxon>
        <taxon>Bacillaceae</taxon>
        <taxon>Shouchella</taxon>
    </lineage>
</organism>
<dbReference type="Proteomes" id="UP000298210">
    <property type="component" value="Unassembled WGS sequence"/>
</dbReference>
<dbReference type="EMBL" id="SNUX01000002">
    <property type="protein sequence ID" value="TES49488.1"/>
    <property type="molecule type" value="Genomic_DNA"/>
</dbReference>
<protein>
    <submittedName>
        <fullName evidence="2">Glycosyltransferase</fullName>
    </submittedName>
</protein>
<comment type="caution">
    <text evidence="2">The sequence shown here is derived from an EMBL/GenBank/DDBJ whole genome shotgun (WGS) entry which is preliminary data.</text>
</comment>
<dbReference type="GO" id="GO:0006487">
    <property type="term" value="P:protein N-linked glycosylation"/>
    <property type="evidence" value="ECO:0007669"/>
    <property type="project" value="TreeGrafter"/>
</dbReference>
<dbReference type="PANTHER" id="PTHR10859:SF91">
    <property type="entry name" value="DOLICHYL-PHOSPHATE BETA-GLUCOSYLTRANSFERASE"/>
    <property type="match status" value="1"/>
</dbReference>
<evidence type="ECO:0000313" key="2">
    <source>
        <dbReference type="EMBL" id="TES49488.1"/>
    </source>
</evidence>
<sequence>MKISIIIPNYNDGKIIRKTLCDIGEMMETTSYDYELIPVVDGSTDNSISEIMKASNVFPKIKLIHYQNNNGKGAAVTVGIAKATGDYIGFLDADNSTDLNSYLKIIEYAVKNKKDCVIGSRYKEYKGVSQPIVRKYAGYTYSYLLNCMFRIKVRDIQCGAKLFSKKSIGIILNNTHLKGFSFDIDYLTKLKKEDVEIDELQVSWKHYGTYDIRTNILLVFLIGLPMVKDVVKLKLNKMSEFNWEDVYYSRY</sequence>
<dbReference type="GO" id="GO:0016740">
    <property type="term" value="F:transferase activity"/>
    <property type="evidence" value="ECO:0007669"/>
    <property type="project" value="UniProtKB-KW"/>
</dbReference>
<feature type="domain" description="Glycosyltransferase 2-like" evidence="1">
    <location>
        <begin position="4"/>
        <end position="168"/>
    </location>
</feature>
<dbReference type="PANTHER" id="PTHR10859">
    <property type="entry name" value="GLYCOSYL TRANSFERASE"/>
    <property type="match status" value="1"/>
</dbReference>
<dbReference type="AlphaFoldDB" id="A0A4Y7WLN5"/>
<reference evidence="2 3" key="1">
    <citation type="submission" date="2019-03" db="EMBL/GenBank/DDBJ databases">
        <authorList>
            <person name="Liu G."/>
        </authorList>
    </citation>
    <scope>NUCLEOTIDE SEQUENCE [LARGE SCALE GENOMIC DNA]</scope>
    <source>
        <strain evidence="2 3">DSM 19099</strain>
    </source>
</reference>
<gene>
    <name evidence="2" type="ORF">E2L03_08445</name>
</gene>
<evidence type="ECO:0000259" key="1">
    <source>
        <dbReference type="Pfam" id="PF00535"/>
    </source>
</evidence>
<dbReference type="SUPFAM" id="SSF53448">
    <property type="entry name" value="Nucleotide-diphospho-sugar transferases"/>
    <property type="match status" value="1"/>
</dbReference>
<name>A0A4Y7WLN5_9BACI</name>
<dbReference type="Gene3D" id="3.90.550.10">
    <property type="entry name" value="Spore Coat Polysaccharide Biosynthesis Protein SpsA, Chain A"/>
    <property type="match status" value="1"/>
</dbReference>
<dbReference type="InterPro" id="IPR001173">
    <property type="entry name" value="Glyco_trans_2-like"/>
</dbReference>
<accession>A0A4Y7WLN5</accession>
<keyword evidence="2" id="KW-0808">Transferase</keyword>
<evidence type="ECO:0000313" key="3">
    <source>
        <dbReference type="Proteomes" id="UP000298210"/>
    </source>
</evidence>